<accession>A0AAW0E2W3</accession>
<organism evidence="3 4">
    <name type="scientific">Favolaschia claudopus</name>
    <dbReference type="NCBI Taxonomy" id="2862362"/>
    <lineage>
        <taxon>Eukaryota</taxon>
        <taxon>Fungi</taxon>
        <taxon>Dikarya</taxon>
        <taxon>Basidiomycota</taxon>
        <taxon>Agaricomycotina</taxon>
        <taxon>Agaricomycetes</taxon>
        <taxon>Agaricomycetidae</taxon>
        <taxon>Agaricales</taxon>
        <taxon>Marasmiineae</taxon>
        <taxon>Mycenaceae</taxon>
        <taxon>Favolaschia</taxon>
    </lineage>
</organism>
<evidence type="ECO:0000256" key="1">
    <source>
        <dbReference type="SAM" id="Coils"/>
    </source>
</evidence>
<keyword evidence="4" id="KW-1185">Reference proteome</keyword>
<dbReference type="AlphaFoldDB" id="A0AAW0E2W3"/>
<keyword evidence="2" id="KW-0472">Membrane</keyword>
<evidence type="ECO:0000313" key="4">
    <source>
        <dbReference type="Proteomes" id="UP001362999"/>
    </source>
</evidence>
<feature type="coiled-coil region" evidence="1">
    <location>
        <begin position="80"/>
        <end position="121"/>
    </location>
</feature>
<keyword evidence="2" id="KW-0812">Transmembrane</keyword>
<sequence>MSTASTTATTFLTPPTTTTYQLYRISLLAMTLALGYLAKAFRRSKYAAKQAQDDLLVLRKAIESKDSEMASLHRSVETMKEDTRDRVGVMEREVEDLQGRLRDAEGELAGVQERRRELEAALMQRDGEMGELMEDKTRLVTEHQGVLGILSDRTADLKDAQARLRGGDDRLTDQAVLVLVQALNTKIKETAALLADAFEFEEKKEEDRRSSVDSEEMVEVHERATEILGHEMVEILRTTDHHGDPALVRLAFQSGMIEYARWMSASWFFEDPEDEQLLADIYQRVRMSQDQIAAGRWRAVTHTHVQELINGEPELSDYFIDAFVNVLLTAGFRSSSAALHAIVGERFGATISALVRLALGLNKAIGTEVTACELKALSATPGVQYEPATMIDVVDGAVQHGETVLCTCELGLSRADKIDGVWTRNILLKPKVVLPSGLEELLAQGESTPTKTKPQ</sequence>
<evidence type="ECO:0000313" key="3">
    <source>
        <dbReference type="EMBL" id="KAK7058100.1"/>
    </source>
</evidence>
<reference evidence="3 4" key="1">
    <citation type="journal article" date="2024" name="J Genomics">
        <title>Draft genome sequencing and assembly of Favolaschia claudopus CIRM-BRFM 2984 isolated from oak limbs.</title>
        <authorList>
            <person name="Navarro D."/>
            <person name="Drula E."/>
            <person name="Chaduli D."/>
            <person name="Cazenave R."/>
            <person name="Ahrendt S."/>
            <person name="Wang J."/>
            <person name="Lipzen A."/>
            <person name="Daum C."/>
            <person name="Barry K."/>
            <person name="Grigoriev I.V."/>
            <person name="Favel A."/>
            <person name="Rosso M.N."/>
            <person name="Martin F."/>
        </authorList>
    </citation>
    <scope>NUCLEOTIDE SEQUENCE [LARGE SCALE GENOMIC DNA]</scope>
    <source>
        <strain evidence="3 4">CIRM-BRFM 2984</strain>
    </source>
</reference>
<comment type="caution">
    <text evidence="3">The sequence shown here is derived from an EMBL/GenBank/DDBJ whole genome shotgun (WGS) entry which is preliminary data.</text>
</comment>
<proteinExistence type="predicted"/>
<feature type="transmembrane region" description="Helical" evidence="2">
    <location>
        <begin position="20"/>
        <end position="38"/>
    </location>
</feature>
<protein>
    <submittedName>
        <fullName evidence="3">Uncharacterized protein</fullName>
    </submittedName>
</protein>
<dbReference type="Proteomes" id="UP001362999">
    <property type="component" value="Unassembled WGS sequence"/>
</dbReference>
<name>A0AAW0E2W3_9AGAR</name>
<evidence type="ECO:0000256" key="2">
    <source>
        <dbReference type="SAM" id="Phobius"/>
    </source>
</evidence>
<keyword evidence="2" id="KW-1133">Transmembrane helix</keyword>
<dbReference type="EMBL" id="JAWWNJ010000004">
    <property type="protein sequence ID" value="KAK7058100.1"/>
    <property type="molecule type" value="Genomic_DNA"/>
</dbReference>
<keyword evidence="1" id="KW-0175">Coiled coil</keyword>
<gene>
    <name evidence="3" type="ORF">R3P38DRAFT_2844320</name>
</gene>
<dbReference type="Gene3D" id="1.20.5.340">
    <property type="match status" value="1"/>
</dbReference>